<evidence type="ECO:0000313" key="2">
    <source>
        <dbReference type="Proteomes" id="UP000828048"/>
    </source>
</evidence>
<keyword evidence="2" id="KW-1185">Reference proteome</keyword>
<evidence type="ECO:0000313" key="1">
    <source>
        <dbReference type="EMBL" id="KAH7842747.1"/>
    </source>
</evidence>
<reference evidence="1 2" key="1">
    <citation type="journal article" date="2021" name="Hortic Res">
        <title>High-quality reference genome and annotation aids understanding of berry development for evergreen blueberry (Vaccinium darrowii).</title>
        <authorList>
            <person name="Yu J."/>
            <person name="Hulse-Kemp A.M."/>
            <person name="Babiker E."/>
            <person name="Staton M."/>
        </authorList>
    </citation>
    <scope>NUCLEOTIDE SEQUENCE [LARGE SCALE GENOMIC DNA]</scope>
    <source>
        <strain evidence="2">cv. NJ 8807/NJ 8810</strain>
        <tissue evidence="1">Young leaf</tissue>
    </source>
</reference>
<dbReference type="EMBL" id="CM037151">
    <property type="protein sequence ID" value="KAH7842747.1"/>
    <property type="molecule type" value="Genomic_DNA"/>
</dbReference>
<organism evidence="1 2">
    <name type="scientific">Vaccinium darrowii</name>
    <dbReference type="NCBI Taxonomy" id="229202"/>
    <lineage>
        <taxon>Eukaryota</taxon>
        <taxon>Viridiplantae</taxon>
        <taxon>Streptophyta</taxon>
        <taxon>Embryophyta</taxon>
        <taxon>Tracheophyta</taxon>
        <taxon>Spermatophyta</taxon>
        <taxon>Magnoliopsida</taxon>
        <taxon>eudicotyledons</taxon>
        <taxon>Gunneridae</taxon>
        <taxon>Pentapetalae</taxon>
        <taxon>asterids</taxon>
        <taxon>Ericales</taxon>
        <taxon>Ericaceae</taxon>
        <taxon>Vaccinioideae</taxon>
        <taxon>Vaccinieae</taxon>
        <taxon>Vaccinium</taxon>
    </lineage>
</organism>
<accession>A0ACB7XP68</accession>
<proteinExistence type="predicted"/>
<protein>
    <submittedName>
        <fullName evidence="1">Uncharacterized protein</fullName>
    </submittedName>
</protein>
<sequence>MNNLLFTLIIIKIALTLSLVFETPLKNLAITALDHLKQGRSRTLSRTLKGVVLAAFVSTIYPIMKAHYGSVGVDSVNPVDEVLVANKMLQASLMGFLLCLSMMTEKLHQLVRDYSSLNQLIIAEEKQLAERKRHNAETFKALEKGNASLKMLIKKLEYEFERNTKHANTAKAKEMALIKQSEEFELGYDRLLEYNQILQNQLQSINESLLEENPSGWTRLKSNILGEGLVQFPRGICESSKSIGELGRQIDVQTFCQSSRYYCSGGHHAVSLPRHRRPIYQQMSSTL</sequence>
<dbReference type="Proteomes" id="UP000828048">
    <property type="component" value="Chromosome 1"/>
</dbReference>
<comment type="caution">
    <text evidence="1">The sequence shown here is derived from an EMBL/GenBank/DDBJ whole genome shotgun (WGS) entry which is preliminary data.</text>
</comment>
<gene>
    <name evidence="1" type="ORF">Vadar_008699</name>
</gene>
<name>A0ACB7XP68_9ERIC</name>